<name>A0ABN9V587_9DINO</name>
<evidence type="ECO:0000256" key="1">
    <source>
        <dbReference type="SAM" id="MobiDB-lite"/>
    </source>
</evidence>
<organism evidence="2 3">
    <name type="scientific">Prorocentrum cordatum</name>
    <dbReference type="NCBI Taxonomy" id="2364126"/>
    <lineage>
        <taxon>Eukaryota</taxon>
        <taxon>Sar</taxon>
        <taxon>Alveolata</taxon>
        <taxon>Dinophyceae</taxon>
        <taxon>Prorocentrales</taxon>
        <taxon>Prorocentraceae</taxon>
        <taxon>Prorocentrum</taxon>
    </lineage>
</organism>
<feature type="compositionally biased region" description="Basic and acidic residues" evidence="1">
    <location>
        <begin position="82"/>
        <end position="92"/>
    </location>
</feature>
<sequence>MDGLVVLARKDKDEVGPIKGKKSKATKAKPKAIKHNAETFQLFARVKVDAPITLDDIQPTLEKLEAQLAKLQEKVKEWERKRREEAEQKAAEADALATEEQPQEDEQAGLAEEPADDPAQEGADVEEATEQETRQVKTSMLRHCLRTISRTRKTKKRRMHNEPAEILYVCFHPPCIPRSLYAPAVVPILISFRAVAA</sequence>
<reference evidence="2" key="1">
    <citation type="submission" date="2023-10" db="EMBL/GenBank/DDBJ databases">
        <authorList>
            <person name="Chen Y."/>
            <person name="Shah S."/>
            <person name="Dougan E. K."/>
            <person name="Thang M."/>
            <person name="Chan C."/>
        </authorList>
    </citation>
    <scope>NUCLEOTIDE SEQUENCE [LARGE SCALE GENOMIC DNA]</scope>
</reference>
<feature type="region of interest" description="Disordered" evidence="1">
    <location>
        <begin position="82"/>
        <end position="138"/>
    </location>
</feature>
<feature type="compositionally biased region" description="Acidic residues" evidence="1">
    <location>
        <begin position="101"/>
        <end position="130"/>
    </location>
</feature>
<dbReference type="PANTHER" id="PTHR31027:SF2">
    <property type="entry name" value="LEBERCILIN DOMAIN-CONTAINING PROTEIN"/>
    <property type="match status" value="1"/>
</dbReference>
<accession>A0ABN9V587</accession>
<dbReference type="EMBL" id="CAUYUJ010016624">
    <property type="protein sequence ID" value="CAK0867253.1"/>
    <property type="molecule type" value="Genomic_DNA"/>
</dbReference>
<proteinExistence type="predicted"/>
<dbReference type="Proteomes" id="UP001189429">
    <property type="component" value="Unassembled WGS sequence"/>
</dbReference>
<dbReference type="PANTHER" id="PTHR31027">
    <property type="entry name" value="NUCLEAR SEGREGATION PROTEIN BFR1"/>
    <property type="match status" value="1"/>
</dbReference>
<protein>
    <submittedName>
        <fullName evidence="2">Uncharacterized protein</fullName>
    </submittedName>
</protein>
<gene>
    <name evidence="2" type="ORF">PCOR1329_LOCUS54238</name>
</gene>
<evidence type="ECO:0000313" key="2">
    <source>
        <dbReference type="EMBL" id="CAK0867253.1"/>
    </source>
</evidence>
<keyword evidence="3" id="KW-1185">Reference proteome</keyword>
<evidence type="ECO:0000313" key="3">
    <source>
        <dbReference type="Proteomes" id="UP001189429"/>
    </source>
</evidence>
<comment type="caution">
    <text evidence="2">The sequence shown here is derived from an EMBL/GenBank/DDBJ whole genome shotgun (WGS) entry which is preliminary data.</text>
</comment>
<dbReference type="InterPro" id="IPR039604">
    <property type="entry name" value="Bfr1"/>
</dbReference>